<dbReference type="Proteomes" id="UP001165064">
    <property type="component" value="Unassembled WGS sequence"/>
</dbReference>
<gene>
    <name evidence="1" type="ORF">Amon02_000610600</name>
</gene>
<protein>
    <submittedName>
        <fullName evidence="1">Unnamed protein product</fullName>
    </submittedName>
</protein>
<comment type="caution">
    <text evidence="1">The sequence shown here is derived from an EMBL/GenBank/DDBJ whole genome shotgun (WGS) entry which is preliminary data.</text>
</comment>
<organism evidence="1 2">
    <name type="scientific">Ambrosiozyma monospora</name>
    <name type="common">Yeast</name>
    <name type="synonym">Endomycopsis monosporus</name>
    <dbReference type="NCBI Taxonomy" id="43982"/>
    <lineage>
        <taxon>Eukaryota</taxon>
        <taxon>Fungi</taxon>
        <taxon>Dikarya</taxon>
        <taxon>Ascomycota</taxon>
        <taxon>Saccharomycotina</taxon>
        <taxon>Pichiomycetes</taxon>
        <taxon>Pichiales</taxon>
        <taxon>Pichiaceae</taxon>
        <taxon>Ambrosiozyma</taxon>
    </lineage>
</organism>
<reference evidence="1" key="1">
    <citation type="submission" date="2023-04" db="EMBL/GenBank/DDBJ databases">
        <title>Ambrosiozyma monospora NBRC 10751.</title>
        <authorList>
            <person name="Ichikawa N."/>
            <person name="Sato H."/>
            <person name="Tonouchi N."/>
        </authorList>
    </citation>
    <scope>NUCLEOTIDE SEQUENCE</scope>
    <source>
        <strain evidence="1">NBRC 10751</strain>
    </source>
</reference>
<keyword evidence="2" id="KW-1185">Reference proteome</keyword>
<evidence type="ECO:0000313" key="1">
    <source>
        <dbReference type="EMBL" id="GME83347.1"/>
    </source>
</evidence>
<sequence>MGQSGRRSGRGAVEHLVGEDIEVLKTISFREAIFGTTASVTYNPLTKCGPCSGSGLKHGKKKSTCHTCGGTGSQVHYLQAGFQMASTCKTCGGSGVTINPNDACGTCHGEGVITQRKQTEVQLPKGIRDGARIRVSGAGDAPHSTASSNYVLTNGDLIIRIKVKPDPDFVRDDRNNLIYKCEIPMTTAALGGVVQIPTLDGPKINLKVPSGSEDGRSIRIPDKGVPYGRSGSRGDLNVVLKVKPLKPTNATQTALLEALADAFNDECANRLDPTWKPLERLTKSSSSNNNDSVATEKKKDDGAAAEDKNRGDNSACDHPKKARNAIENFLSNAFKKVIGSKDSKDSEKKDDK</sequence>
<proteinExistence type="predicted"/>
<name>A0ACB5T7U4_AMBMO</name>
<evidence type="ECO:0000313" key="2">
    <source>
        <dbReference type="Proteomes" id="UP001165064"/>
    </source>
</evidence>
<accession>A0ACB5T7U4</accession>
<dbReference type="EMBL" id="BSXS01004695">
    <property type="protein sequence ID" value="GME83347.1"/>
    <property type="molecule type" value="Genomic_DNA"/>
</dbReference>